<evidence type="ECO:0000256" key="11">
    <source>
        <dbReference type="RuleBase" id="RU000645"/>
    </source>
</evidence>
<evidence type="ECO:0000313" key="15">
    <source>
        <dbReference type="Proteomes" id="UP000256763"/>
    </source>
</evidence>
<dbReference type="InterPro" id="IPR013575">
    <property type="entry name" value="IF2_assoc_dom_bac"/>
</dbReference>
<feature type="binding site" evidence="9">
    <location>
        <begin position="491"/>
        <end position="494"/>
    </location>
    <ligand>
        <name>GTP</name>
        <dbReference type="ChEBI" id="CHEBI:37565"/>
    </ligand>
</feature>
<accession>A0A3E0WYR7</accession>
<dbReference type="Pfam" id="PF04760">
    <property type="entry name" value="IF2_N"/>
    <property type="match status" value="2"/>
</dbReference>
<dbReference type="InterPro" id="IPR000178">
    <property type="entry name" value="TF_IF2_bacterial-like"/>
</dbReference>
<dbReference type="InterPro" id="IPR004161">
    <property type="entry name" value="EFTu-like_2"/>
</dbReference>
<evidence type="ECO:0000256" key="4">
    <source>
        <dbReference type="ARBA" id="ARBA00022490"/>
    </source>
</evidence>
<dbReference type="NCBIfam" id="TIGR00231">
    <property type="entry name" value="small_GTP"/>
    <property type="match status" value="1"/>
</dbReference>
<proteinExistence type="inferred from homology"/>
<keyword evidence="5 9" id="KW-0396">Initiation factor</keyword>
<evidence type="ECO:0000256" key="3">
    <source>
        <dbReference type="ARBA" id="ARBA00020675"/>
    </source>
</evidence>
<dbReference type="NCBIfam" id="TIGR00487">
    <property type="entry name" value="IF-2"/>
    <property type="match status" value="1"/>
</dbReference>
<comment type="similarity">
    <text evidence="2 9 10">Belongs to the TRAFAC class translation factor GTPase superfamily. Classic translation factor GTPase family. IF-2 subfamily.</text>
</comment>
<feature type="domain" description="Tr-type G" evidence="13">
    <location>
        <begin position="382"/>
        <end position="551"/>
    </location>
</feature>
<dbReference type="RefSeq" id="WP_116301447.1">
    <property type="nucleotide sequence ID" value="NZ_NFZV01000004.1"/>
</dbReference>
<feature type="region of interest" description="Disordered" evidence="12">
    <location>
        <begin position="55"/>
        <end position="94"/>
    </location>
</feature>
<dbReference type="Gene3D" id="3.30.56.50">
    <property type="entry name" value="Putative DNA-binding domain, N-terminal subdomain of bacterial translation initiation factor IF2"/>
    <property type="match status" value="1"/>
</dbReference>
<feature type="compositionally biased region" description="Basic residues" evidence="12">
    <location>
        <begin position="249"/>
        <end position="259"/>
    </location>
</feature>
<dbReference type="PROSITE" id="PS01176">
    <property type="entry name" value="IF2"/>
    <property type="match status" value="1"/>
</dbReference>
<dbReference type="InterPro" id="IPR027417">
    <property type="entry name" value="P-loop_NTPase"/>
</dbReference>
<evidence type="ECO:0000256" key="5">
    <source>
        <dbReference type="ARBA" id="ARBA00022540"/>
    </source>
</evidence>
<dbReference type="InterPro" id="IPR053905">
    <property type="entry name" value="EF-G-like_DII"/>
</dbReference>
<reference evidence="15" key="1">
    <citation type="submission" date="2017-05" db="EMBL/GenBank/DDBJ databases">
        <authorList>
            <person name="Sharma S."/>
            <person name="Sidhu C."/>
            <person name="Pinnaka A.K."/>
        </authorList>
    </citation>
    <scope>NUCLEOTIDE SEQUENCE [LARGE SCALE GENOMIC DNA]</scope>
    <source>
        <strain evidence="15">AK93</strain>
    </source>
</reference>
<evidence type="ECO:0000256" key="10">
    <source>
        <dbReference type="RuleBase" id="RU000644"/>
    </source>
</evidence>
<dbReference type="InterPro" id="IPR009061">
    <property type="entry name" value="DNA-bd_dom_put_sf"/>
</dbReference>
<comment type="caution">
    <text evidence="14">The sequence shown here is derived from an EMBL/GenBank/DDBJ whole genome shotgun (WGS) entry which is preliminary data.</text>
</comment>
<evidence type="ECO:0000259" key="13">
    <source>
        <dbReference type="PROSITE" id="PS51722"/>
    </source>
</evidence>
<dbReference type="GO" id="GO:0003924">
    <property type="term" value="F:GTPase activity"/>
    <property type="evidence" value="ECO:0007669"/>
    <property type="project" value="UniProtKB-UniRule"/>
</dbReference>
<protein>
    <recommendedName>
        <fullName evidence="3 9">Translation initiation factor IF-2</fullName>
    </recommendedName>
</protein>
<evidence type="ECO:0000256" key="7">
    <source>
        <dbReference type="ARBA" id="ARBA00022917"/>
    </source>
</evidence>
<dbReference type="Pfam" id="PF22042">
    <property type="entry name" value="EF-G_D2"/>
    <property type="match status" value="1"/>
</dbReference>
<dbReference type="GO" id="GO:0005829">
    <property type="term" value="C:cytosol"/>
    <property type="evidence" value="ECO:0007669"/>
    <property type="project" value="TreeGrafter"/>
</dbReference>
<dbReference type="InterPro" id="IPR009000">
    <property type="entry name" value="Transl_B-barrel_sf"/>
</dbReference>
<dbReference type="FunFam" id="3.40.50.300:FF:000019">
    <property type="entry name" value="Translation initiation factor IF-2"/>
    <property type="match status" value="1"/>
</dbReference>
<dbReference type="PANTHER" id="PTHR43381">
    <property type="entry name" value="TRANSLATION INITIATION FACTOR IF-2-RELATED"/>
    <property type="match status" value="1"/>
</dbReference>
<dbReference type="PROSITE" id="PS51722">
    <property type="entry name" value="G_TR_2"/>
    <property type="match status" value="1"/>
</dbReference>
<gene>
    <name evidence="9" type="primary">infB</name>
    <name evidence="14" type="ORF">CAL65_07345</name>
</gene>
<dbReference type="OrthoDB" id="9811804at2"/>
<dbReference type="InterPro" id="IPR036925">
    <property type="entry name" value="TIF_IF2_dom3_sf"/>
</dbReference>
<evidence type="ECO:0000256" key="6">
    <source>
        <dbReference type="ARBA" id="ARBA00022741"/>
    </source>
</evidence>
<dbReference type="GO" id="GO:0003743">
    <property type="term" value="F:translation initiation factor activity"/>
    <property type="evidence" value="ECO:0007669"/>
    <property type="project" value="UniProtKB-UniRule"/>
</dbReference>
<evidence type="ECO:0000256" key="1">
    <source>
        <dbReference type="ARBA" id="ARBA00004496"/>
    </source>
</evidence>
<dbReference type="Pfam" id="PF08364">
    <property type="entry name" value="IF2_assoc"/>
    <property type="match status" value="1"/>
</dbReference>
<dbReference type="Gene3D" id="3.40.50.300">
    <property type="entry name" value="P-loop containing nucleotide triphosphate hydrolases"/>
    <property type="match status" value="1"/>
</dbReference>
<evidence type="ECO:0000256" key="2">
    <source>
        <dbReference type="ARBA" id="ARBA00007733"/>
    </source>
</evidence>
<feature type="compositionally biased region" description="Basic and acidic residues" evidence="12">
    <location>
        <begin position="135"/>
        <end position="182"/>
    </location>
</feature>
<dbReference type="GO" id="GO:0005525">
    <property type="term" value="F:GTP binding"/>
    <property type="evidence" value="ECO:0007669"/>
    <property type="project" value="UniProtKB-KW"/>
</dbReference>
<dbReference type="Proteomes" id="UP000256763">
    <property type="component" value="Unassembled WGS sequence"/>
</dbReference>
<dbReference type="InterPro" id="IPR000795">
    <property type="entry name" value="T_Tr_GTP-bd_dom"/>
</dbReference>
<keyword evidence="15" id="KW-1185">Reference proteome</keyword>
<keyword evidence="7 9" id="KW-0648">Protein biosynthesis</keyword>
<dbReference type="EMBL" id="NFZW01000005">
    <property type="protein sequence ID" value="RFA38132.1"/>
    <property type="molecule type" value="Genomic_DNA"/>
</dbReference>
<dbReference type="InterPro" id="IPR015760">
    <property type="entry name" value="TIF_IF2"/>
</dbReference>
<dbReference type="FunFam" id="2.40.30.10:FF:000008">
    <property type="entry name" value="Translation initiation factor IF-2"/>
    <property type="match status" value="1"/>
</dbReference>
<dbReference type="SUPFAM" id="SSF52156">
    <property type="entry name" value="Initiation factor IF2/eIF5b, domain 3"/>
    <property type="match status" value="1"/>
</dbReference>
<feature type="region of interest" description="G-domain" evidence="9">
    <location>
        <begin position="385"/>
        <end position="533"/>
    </location>
</feature>
<dbReference type="InterPro" id="IPR044145">
    <property type="entry name" value="IF2_II"/>
</dbReference>
<dbReference type="FunFam" id="3.40.50.10050:FF:000001">
    <property type="entry name" value="Translation initiation factor IF-2"/>
    <property type="match status" value="1"/>
</dbReference>
<feature type="binding site" evidence="9">
    <location>
        <begin position="391"/>
        <end position="398"/>
    </location>
    <ligand>
        <name>GTP</name>
        <dbReference type="ChEBI" id="CHEBI:37565"/>
    </ligand>
</feature>
<dbReference type="InterPro" id="IPR006847">
    <property type="entry name" value="IF2_N"/>
</dbReference>
<dbReference type="InterPro" id="IPR023115">
    <property type="entry name" value="TIF_IF2_dom3"/>
</dbReference>
<comment type="function">
    <text evidence="9 10">One of the essential components for the initiation of protein synthesis. Protects formylmethionyl-tRNA from spontaneous hydrolysis and promotes its binding to the 30S ribosomal subunits. Also involved in the hydrolysis of GTP during the formation of the 70S ribosomal complex.</text>
</comment>
<dbReference type="CDD" id="cd03692">
    <property type="entry name" value="mtIF2_IVc"/>
    <property type="match status" value="1"/>
</dbReference>
<dbReference type="SUPFAM" id="SSF50447">
    <property type="entry name" value="Translation proteins"/>
    <property type="match status" value="2"/>
</dbReference>
<dbReference type="InterPro" id="IPR005225">
    <property type="entry name" value="Small_GTP-bd"/>
</dbReference>
<dbReference type="Gene3D" id="2.40.30.10">
    <property type="entry name" value="Translation factors"/>
    <property type="match status" value="2"/>
</dbReference>
<keyword evidence="8 9" id="KW-0342">GTP-binding</keyword>
<feature type="binding site" evidence="9">
    <location>
        <begin position="437"/>
        <end position="441"/>
    </location>
    <ligand>
        <name>GTP</name>
        <dbReference type="ChEBI" id="CHEBI:37565"/>
    </ligand>
</feature>
<evidence type="ECO:0000256" key="8">
    <source>
        <dbReference type="ARBA" id="ARBA00023134"/>
    </source>
</evidence>
<dbReference type="SUPFAM" id="SSF52540">
    <property type="entry name" value="P-loop containing nucleoside triphosphate hydrolases"/>
    <property type="match status" value="1"/>
</dbReference>
<dbReference type="CDD" id="cd01887">
    <property type="entry name" value="IF2_eIF5B"/>
    <property type="match status" value="1"/>
</dbReference>
<feature type="compositionally biased region" description="Basic and acidic residues" evidence="12">
    <location>
        <begin position="218"/>
        <end position="248"/>
    </location>
</feature>
<sequence>MADITVRELATAVGIPVDRLLHQMGEAGLASREADAAVSDEDKAALLAHLRDAHGNAEGEEVPGPKKITLKRKSHSQLKLPSGGTGTRGPRQTRTVNVEVRKKRTYVKRTVVEAEETKREAELLIQALAEEAARKAAEEEARRKAEEEERARQEAEAEAKREAEEARQRAEEEARRKEEEQTRAAAAEIAPKAEQEAKVSAAEEVEETPVKDAGPSPEVREARRREEEKERKRAEQEAKREREAEARVARKTAKGKKGRQSLSVAPGKSGRRGGKRVAAGSDAGRQIQHGFERPTAPMVREVPIPETITVGELAQKMSIKAALLIKEMMKQGVMATINQSLDQETAALLVEELGHKPKLLSESAVEEEVLSSVDTPDGERVARAPVVTIMGHVDHGKTSLLDYIRRTKVASGEAGGITQHIGAYHVETDGGVITFLDTPGHEAFTAMRARGAKLTDIVVLVVSADDGVMPQTAEAIKHARAAEVPIVVAINKMDKPDADPDRVKQELSQHEVISEDWGGDVQFVPVSAKTGMGIEELLEAISLQAELMELTAVEDCQATGVVLESSLDKGRGPVATVLVQNGILKRGDVVLSGKEYGRVRALIDENGKRVDKAGPSIPVVVLGLSGLPNAGEDVMVVKDERKAREVAEYRSSKHRDTRLAQQKAAKMENLFSQMQEDQVNTVNLVVKADVQGSAEALQQALVDLSSDEVRVNIVAGGVGAINESDVNLALASNALLIGFNVRADGAARRAVQESGVDLHYYSVIYDAIDQLKNAISGMLEPEIREEIIGLAQVRDVFKSSKLGAVAGCLIVEGVVKRSNPIRVLRDNVVIYEGELESLRRFKDDVNEVQSGTECGIGVKNYNDVRVGDQIECYERVEIRREL</sequence>
<dbReference type="Pfam" id="PF00009">
    <property type="entry name" value="GTP_EFTU"/>
    <property type="match status" value="1"/>
</dbReference>
<dbReference type="HAMAP" id="MF_00100_B">
    <property type="entry name" value="IF_2_B"/>
    <property type="match status" value="1"/>
</dbReference>
<dbReference type="Pfam" id="PF11987">
    <property type="entry name" value="IF-2"/>
    <property type="match status" value="1"/>
</dbReference>
<dbReference type="FunFam" id="2.40.30.10:FF:000007">
    <property type="entry name" value="Translation initiation factor IF-2"/>
    <property type="match status" value="1"/>
</dbReference>
<evidence type="ECO:0000256" key="9">
    <source>
        <dbReference type="HAMAP-Rule" id="MF_00100"/>
    </source>
</evidence>
<feature type="region of interest" description="Disordered" evidence="12">
    <location>
        <begin position="135"/>
        <end position="293"/>
    </location>
</feature>
<dbReference type="Gene3D" id="3.40.50.10050">
    <property type="entry name" value="Translation initiation factor IF- 2, domain 3"/>
    <property type="match status" value="1"/>
</dbReference>
<dbReference type="PANTHER" id="PTHR43381:SF5">
    <property type="entry name" value="TR-TYPE G DOMAIN-CONTAINING PROTEIN"/>
    <property type="match status" value="1"/>
</dbReference>
<evidence type="ECO:0000256" key="12">
    <source>
        <dbReference type="SAM" id="MobiDB-lite"/>
    </source>
</evidence>
<dbReference type="AlphaFoldDB" id="A0A3E0WYR7"/>
<dbReference type="SUPFAM" id="SSF46955">
    <property type="entry name" value="Putative DNA-binding domain"/>
    <property type="match status" value="1"/>
</dbReference>
<keyword evidence="6 9" id="KW-0547">Nucleotide-binding</keyword>
<comment type="subcellular location">
    <subcellularLocation>
        <location evidence="1 9 11">Cytoplasm</location>
    </subcellularLocation>
</comment>
<dbReference type="CDD" id="cd03702">
    <property type="entry name" value="IF2_mtIF2_II"/>
    <property type="match status" value="1"/>
</dbReference>
<name>A0A3E0WYR7_9GAMM</name>
<dbReference type="Pfam" id="PF03144">
    <property type="entry name" value="GTP_EFTU_D2"/>
    <property type="match status" value="1"/>
</dbReference>
<evidence type="ECO:0000313" key="14">
    <source>
        <dbReference type="EMBL" id="RFA38132.1"/>
    </source>
</evidence>
<organism evidence="14 15">
    <name type="scientific">Alkalilimnicola ehrlichii</name>
    <dbReference type="NCBI Taxonomy" id="351052"/>
    <lineage>
        <taxon>Bacteria</taxon>
        <taxon>Pseudomonadati</taxon>
        <taxon>Pseudomonadota</taxon>
        <taxon>Gammaproteobacteria</taxon>
        <taxon>Chromatiales</taxon>
        <taxon>Ectothiorhodospiraceae</taxon>
        <taxon>Alkalilimnicola</taxon>
    </lineage>
</organism>
<keyword evidence="4 9" id="KW-0963">Cytoplasm</keyword>